<proteinExistence type="predicted"/>
<keyword evidence="1" id="KW-0472">Membrane</keyword>
<dbReference type="PANTHER" id="PTHR43646">
    <property type="entry name" value="GLYCOSYLTRANSFERASE"/>
    <property type="match status" value="1"/>
</dbReference>
<feature type="transmembrane region" description="Helical" evidence="1">
    <location>
        <begin position="303"/>
        <end position="324"/>
    </location>
</feature>
<name>A0A5C4MX30_9RHOB</name>
<dbReference type="CDD" id="cd00761">
    <property type="entry name" value="Glyco_tranf_GTA_type"/>
    <property type="match status" value="1"/>
</dbReference>
<dbReference type="SUPFAM" id="SSF53448">
    <property type="entry name" value="Nucleotide-diphospho-sugar transferases"/>
    <property type="match status" value="1"/>
</dbReference>
<keyword evidence="1" id="KW-1133">Transmembrane helix</keyword>
<dbReference type="InterPro" id="IPR001173">
    <property type="entry name" value="Glyco_trans_2-like"/>
</dbReference>
<dbReference type="Pfam" id="PF00535">
    <property type="entry name" value="Glycos_transf_2"/>
    <property type="match status" value="1"/>
</dbReference>
<sequence length="369" mass="39315">MLFLAVLALVLAGLYAVMTALNLAAYRPPPPQGDGRPHLSVLIPARDEAANIGPLLDSVLASCGVDLDIVVLDDGSSDGTGRIVRDWAARDPRVRLIEGAPLPRGWVGKQHACWQLSLAARSPLLVFIDADVRVHPDGLYRLASFVQARGLGLASGFPRQIAITLGERIAIPQMLVVLLGYLPILASRRHPTDPRFAAACGQLLAVTRSAYDASGGHAGIRGTIHDGIQLARAVRAAGFATDLCDLTGLAVCRMYSTWTDLWAGFSKNAREGMATARALPVWTLLLGGGHILPLLLLPFASGAAFWLALLAAALVWTAAGAVAVRARMSWLSVLLHPVGVALTLLIQWNALIKGPSRRPAVWRGRSYDL</sequence>
<dbReference type="OrthoDB" id="8416156at2"/>
<evidence type="ECO:0000313" key="3">
    <source>
        <dbReference type="EMBL" id="TNC48489.1"/>
    </source>
</evidence>
<feature type="transmembrane region" description="Helical" evidence="1">
    <location>
        <begin position="279"/>
        <end position="297"/>
    </location>
</feature>
<dbReference type="Proteomes" id="UP000305887">
    <property type="component" value="Unassembled WGS sequence"/>
</dbReference>
<evidence type="ECO:0000256" key="1">
    <source>
        <dbReference type="SAM" id="Phobius"/>
    </source>
</evidence>
<keyword evidence="4" id="KW-1185">Reference proteome</keyword>
<dbReference type="InterPro" id="IPR029044">
    <property type="entry name" value="Nucleotide-diphossugar_trans"/>
</dbReference>
<dbReference type="GO" id="GO:0016740">
    <property type="term" value="F:transferase activity"/>
    <property type="evidence" value="ECO:0007669"/>
    <property type="project" value="UniProtKB-KW"/>
</dbReference>
<reference evidence="3 4" key="1">
    <citation type="submission" date="2019-06" db="EMBL/GenBank/DDBJ databases">
        <title>YIM 131921 draft genome.</title>
        <authorList>
            <person name="Jiang L."/>
        </authorList>
    </citation>
    <scope>NUCLEOTIDE SEQUENCE [LARGE SCALE GENOMIC DNA]</scope>
    <source>
        <strain evidence="3 4">YIM 131921</strain>
    </source>
</reference>
<protein>
    <submittedName>
        <fullName evidence="3">Glycosyltransferase</fullName>
    </submittedName>
</protein>
<dbReference type="PANTHER" id="PTHR43646:SF3">
    <property type="entry name" value="SLR1566 PROTEIN"/>
    <property type="match status" value="1"/>
</dbReference>
<gene>
    <name evidence="3" type="ORF">FHG66_14140</name>
</gene>
<feature type="domain" description="Glycosyltransferase 2-like" evidence="2">
    <location>
        <begin position="40"/>
        <end position="161"/>
    </location>
</feature>
<organism evidence="3 4">
    <name type="scientific">Rubellimicrobium rubrum</name>
    <dbReference type="NCBI Taxonomy" id="2585369"/>
    <lineage>
        <taxon>Bacteria</taxon>
        <taxon>Pseudomonadati</taxon>
        <taxon>Pseudomonadota</taxon>
        <taxon>Alphaproteobacteria</taxon>
        <taxon>Rhodobacterales</taxon>
        <taxon>Roseobacteraceae</taxon>
        <taxon>Rubellimicrobium</taxon>
    </lineage>
</organism>
<keyword evidence="1" id="KW-0812">Transmembrane</keyword>
<dbReference type="Gene3D" id="3.90.550.10">
    <property type="entry name" value="Spore Coat Polysaccharide Biosynthesis Protein SpsA, Chain A"/>
    <property type="match status" value="1"/>
</dbReference>
<keyword evidence="3" id="KW-0808">Transferase</keyword>
<dbReference type="RefSeq" id="WP_139077709.1">
    <property type="nucleotide sequence ID" value="NZ_VDFU01000017.1"/>
</dbReference>
<comment type="caution">
    <text evidence="3">The sequence shown here is derived from an EMBL/GenBank/DDBJ whole genome shotgun (WGS) entry which is preliminary data.</text>
</comment>
<dbReference type="EMBL" id="VDFU01000017">
    <property type="protein sequence ID" value="TNC48489.1"/>
    <property type="molecule type" value="Genomic_DNA"/>
</dbReference>
<accession>A0A5C4MX30</accession>
<dbReference type="AlphaFoldDB" id="A0A5C4MX30"/>
<evidence type="ECO:0000259" key="2">
    <source>
        <dbReference type="Pfam" id="PF00535"/>
    </source>
</evidence>
<feature type="transmembrane region" description="Helical" evidence="1">
    <location>
        <begin position="331"/>
        <end position="352"/>
    </location>
</feature>
<evidence type="ECO:0000313" key="4">
    <source>
        <dbReference type="Proteomes" id="UP000305887"/>
    </source>
</evidence>